<dbReference type="KEGG" id="ppsc:EHS13_16280"/>
<dbReference type="AlphaFoldDB" id="A0A6B8RLM5"/>
<name>A0A6B8RLM5_9BACL</name>
<keyword evidence="4" id="KW-1185">Reference proteome</keyword>
<dbReference type="OrthoDB" id="2811497at2"/>
<proteinExistence type="predicted"/>
<evidence type="ECO:0000313" key="4">
    <source>
        <dbReference type="Proteomes" id="UP000426246"/>
    </source>
</evidence>
<accession>A0A6B8RLM5</accession>
<dbReference type="EMBL" id="CP034235">
    <property type="protein sequence ID" value="QGQ96326.1"/>
    <property type="molecule type" value="Genomic_DNA"/>
</dbReference>
<protein>
    <submittedName>
        <fullName evidence="3">Copper amine oxidase N-terminal domain-containing protein</fullName>
    </submittedName>
</protein>
<gene>
    <name evidence="3" type="ORF">EHS13_16280</name>
</gene>
<dbReference type="InterPro" id="IPR036582">
    <property type="entry name" value="Mao_N_sf"/>
</dbReference>
<feature type="compositionally biased region" description="Acidic residues" evidence="1">
    <location>
        <begin position="278"/>
        <end position="292"/>
    </location>
</feature>
<dbReference type="Gene3D" id="3.30.457.10">
    <property type="entry name" value="Copper amine oxidase-like, N-terminal domain"/>
    <property type="match status" value="1"/>
</dbReference>
<evidence type="ECO:0000256" key="1">
    <source>
        <dbReference type="SAM" id="MobiDB-lite"/>
    </source>
</evidence>
<feature type="domain" description="Copper amine oxidase-like N-terminal" evidence="2">
    <location>
        <begin position="470"/>
        <end position="570"/>
    </location>
</feature>
<dbReference type="PROSITE" id="PS51257">
    <property type="entry name" value="PROKAR_LIPOPROTEIN"/>
    <property type="match status" value="1"/>
</dbReference>
<reference evidence="4" key="1">
    <citation type="submission" date="2018-11" db="EMBL/GenBank/DDBJ databases">
        <title>Complete genome sequence of Paenibacillus sp. ML311-T8.</title>
        <authorList>
            <person name="Nam Y.-D."/>
            <person name="Kang J."/>
            <person name="Chung W.-H."/>
            <person name="Park Y.S."/>
        </authorList>
    </citation>
    <scope>NUCLEOTIDE SEQUENCE [LARGE SCALE GENOMIC DNA]</scope>
    <source>
        <strain evidence="4">ML311-T8</strain>
    </source>
</reference>
<dbReference type="InterPro" id="IPR012854">
    <property type="entry name" value="Cu_amine_oxidase-like_N"/>
</dbReference>
<dbReference type="Pfam" id="PF07833">
    <property type="entry name" value="Cu_amine_oxidN1"/>
    <property type="match status" value="1"/>
</dbReference>
<sequence length="573" mass="63362">MKKRAWKKLISFSLVIALVVLVGCQALGSLDLSKSIVDAMLANSQMSKQSLTLDLITDDSKTSKSDEESAVLKLFSHLKLNLDQVKQESLEKISVRGSLEVLNRTIPFEAFVSPTLLVLKLEGAKKPLVLDLAGKAIDSADLLSLGIEKDIIEQFTSKITKDVNLHKAALNFLVNGLPNPEGITLDNVTETVYGESLSLNHVQAKIDGSQIIPLVKKFVLNLLQDDKGLREFVSQFYDVVQPVLIAVFDDMDKKEAEAKAKAEADAIADSEATSSDNPDLEDPEANYEDPEANYEDSLGYDSFLSPILKGLESVLKDRAMGIELIHTEVKQLLVLAMVGLQTVDEIKDPLVKDVFSDKSYVKADLYIDNSGKLRKTKTELNFTPPAEENEGIESVKLTMESEHWNINEPVIADVIDTTDSFTMDSITKPAEMLAILDKDSALYLLLKDDLQITKKSIVLNMSYSEYEPYSMLPYIDNNVTMVPARFISEQLDADVTFDPATQQVTVNDAASGNKIILTLQSKKAIWNGDTFNLEGAVRNRDGTTYVPLKFIAKALGAEVKWEDVTKTITITRD</sequence>
<evidence type="ECO:0000259" key="2">
    <source>
        <dbReference type="Pfam" id="PF07833"/>
    </source>
</evidence>
<dbReference type="SUPFAM" id="SSF55383">
    <property type="entry name" value="Copper amine oxidase, domain N"/>
    <property type="match status" value="1"/>
</dbReference>
<evidence type="ECO:0000313" key="3">
    <source>
        <dbReference type="EMBL" id="QGQ96326.1"/>
    </source>
</evidence>
<feature type="region of interest" description="Disordered" evidence="1">
    <location>
        <begin position="259"/>
        <end position="292"/>
    </location>
</feature>
<dbReference type="RefSeq" id="WP_155701361.1">
    <property type="nucleotide sequence ID" value="NZ_CP034235.1"/>
</dbReference>
<organism evidence="3 4">
    <name type="scientific">Paenibacillus psychroresistens</name>
    <dbReference type="NCBI Taxonomy" id="1778678"/>
    <lineage>
        <taxon>Bacteria</taxon>
        <taxon>Bacillati</taxon>
        <taxon>Bacillota</taxon>
        <taxon>Bacilli</taxon>
        <taxon>Bacillales</taxon>
        <taxon>Paenibacillaceae</taxon>
        <taxon>Paenibacillus</taxon>
    </lineage>
</organism>
<dbReference type="Proteomes" id="UP000426246">
    <property type="component" value="Chromosome"/>
</dbReference>